<evidence type="ECO:0000313" key="4">
    <source>
        <dbReference type="Proteomes" id="UP001634007"/>
    </source>
</evidence>
<comment type="caution">
    <text evidence="3">The sequence shown here is derived from an EMBL/GenBank/DDBJ whole genome shotgun (WGS) entry which is preliminary data.</text>
</comment>
<reference evidence="3 4" key="1">
    <citation type="submission" date="2024-11" db="EMBL/GenBank/DDBJ databases">
        <title>Chromosome-level genome assembly of Eucalyptus globulus Labill. provides insights into its genome evolution.</title>
        <authorList>
            <person name="Li X."/>
        </authorList>
    </citation>
    <scope>NUCLEOTIDE SEQUENCE [LARGE SCALE GENOMIC DNA]</scope>
    <source>
        <strain evidence="3">CL2024</strain>
        <tissue evidence="3">Fresh tender leaves</tissue>
    </source>
</reference>
<evidence type="ECO:0000259" key="2">
    <source>
        <dbReference type="PROSITE" id="PS50076"/>
    </source>
</evidence>
<feature type="region of interest" description="Disordered" evidence="1">
    <location>
        <begin position="43"/>
        <end position="64"/>
    </location>
</feature>
<dbReference type="EMBL" id="JBJKBG010000010">
    <property type="protein sequence ID" value="KAL3720529.1"/>
    <property type="molecule type" value="Genomic_DNA"/>
</dbReference>
<name>A0ABD3J338_EUCGL</name>
<dbReference type="CDD" id="cd06257">
    <property type="entry name" value="DnaJ"/>
    <property type="match status" value="1"/>
</dbReference>
<dbReference type="Gene3D" id="1.10.287.110">
    <property type="entry name" value="DnaJ domain"/>
    <property type="match status" value="1"/>
</dbReference>
<dbReference type="SMART" id="SM00271">
    <property type="entry name" value="DnaJ"/>
    <property type="match status" value="1"/>
</dbReference>
<dbReference type="Proteomes" id="UP001634007">
    <property type="component" value="Unassembled WGS sequence"/>
</dbReference>
<dbReference type="InterPro" id="IPR036869">
    <property type="entry name" value="J_dom_sf"/>
</dbReference>
<dbReference type="PRINTS" id="PR00625">
    <property type="entry name" value="JDOMAIN"/>
</dbReference>
<dbReference type="InterPro" id="IPR018253">
    <property type="entry name" value="DnaJ_domain_CS"/>
</dbReference>
<protein>
    <recommendedName>
        <fullName evidence="2">J domain-containing protein</fullName>
    </recommendedName>
</protein>
<evidence type="ECO:0000313" key="3">
    <source>
        <dbReference type="EMBL" id="KAL3720529.1"/>
    </source>
</evidence>
<feature type="compositionally biased region" description="Pro residues" evidence="1">
    <location>
        <begin position="49"/>
        <end position="58"/>
    </location>
</feature>
<evidence type="ECO:0000256" key="1">
    <source>
        <dbReference type="SAM" id="MobiDB-lite"/>
    </source>
</evidence>
<feature type="domain" description="J" evidence="2">
    <location>
        <begin position="73"/>
        <end position="143"/>
    </location>
</feature>
<dbReference type="PROSITE" id="PS00636">
    <property type="entry name" value="DNAJ_1"/>
    <property type="match status" value="1"/>
</dbReference>
<dbReference type="PANTHER" id="PTHR44240:SF10">
    <property type="entry name" value="J DOMAIN-CONTAINING PROTEIN"/>
    <property type="match status" value="1"/>
</dbReference>
<proteinExistence type="predicted"/>
<dbReference type="Pfam" id="PF00226">
    <property type="entry name" value="DnaJ"/>
    <property type="match status" value="1"/>
</dbReference>
<organism evidence="3 4">
    <name type="scientific">Eucalyptus globulus</name>
    <name type="common">Tasmanian blue gum</name>
    <dbReference type="NCBI Taxonomy" id="34317"/>
    <lineage>
        <taxon>Eukaryota</taxon>
        <taxon>Viridiplantae</taxon>
        <taxon>Streptophyta</taxon>
        <taxon>Embryophyta</taxon>
        <taxon>Tracheophyta</taxon>
        <taxon>Spermatophyta</taxon>
        <taxon>Magnoliopsida</taxon>
        <taxon>eudicotyledons</taxon>
        <taxon>Gunneridae</taxon>
        <taxon>Pentapetalae</taxon>
        <taxon>rosids</taxon>
        <taxon>malvids</taxon>
        <taxon>Myrtales</taxon>
        <taxon>Myrtaceae</taxon>
        <taxon>Myrtoideae</taxon>
        <taxon>Eucalypteae</taxon>
        <taxon>Eucalyptus</taxon>
    </lineage>
</organism>
<gene>
    <name evidence="3" type="ORF">ACJRO7_005356</name>
</gene>
<dbReference type="PANTHER" id="PTHR44240">
    <property type="entry name" value="DNAJ DOMAIN (PROKARYOTIC HEAT SHOCK PROTEIN)-RELATED"/>
    <property type="match status" value="1"/>
</dbReference>
<dbReference type="SUPFAM" id="SSF46565">
    <property type="entry name" value="Chaperone J-domain"/>
    <property type="match status" value="1"/>
</dbReference>
<dbReference type="PROSITE" id="PS50076">
    <property type="entry name" value="DNAJ_2"/>
    <property type="match status" value="1"/>
</dbReference>
<keyword evidence="4" id="KW-1185">Reference proteome</keyword>
<sequence length="172" mass="18080">MLSLSSPPLLRPTAVAAPARAAAAALSPRASSAAAAAAFAPSDASPRACTPPPSPPSPHRVLRRHGMPPACSSLYEVLGIPVGATCQEIKVAYRRLARSCHPDAAAAAAVDRNGASADEFMRIHAAYSTLSDPEKRAVYDSSLFRRRSRPLTVVTSGGGGYRGRNWETDQCW</sequence>
<dbReference type="InterPro" id="IPR052276">
    <property type="entry name" value="Diphthamide-biosynth_chaperone"/>
</dbReference>
<accession>A0ABD3J338</accession>
<dbReference type="InterPro" id="IPR001623">
    <property type="entry name" value="DnaJ_domain"/>
</dbReference>
<dbReference type="AlphaFoldDB" id="A0ABD3J338"/>